<evidence type="ECO:0000256" key="1">
    <source>
        <dbReference type="ARBA" id="ARBA00004604"/>
    </source>
</evidence>
<dbReference type="GO" id="GO:0019843">
    <property type="term" value="F:rRNA binding"/>
    <property type="evidence" value="ECO:0007669"/>
    <property type="project" value="UniProtKB-UniRule"/>
</dbReference>
<sequence>MYSLTLHRRASSNVSSENTTTITDLLTATKTKTLRVLRMFRAQTPRFNLHPPADQLWRGGELCFSPFLPGGAPAWLLVSATRFTLVGIAATPRQRPINIEQEEEEVHSSHMLKPTTHKGKKAILKKEPKLIENAKEALCLKGNRISQIVTDIMKDLYDLKKPNVQMMKQKNDILPFENITPIEKFALKYDASLFMIATHNKKRPHNLIMGRMYEHMLLDMIEFGIDNYKGLKDFKVEKITSGIKPLLIFNGELFESNYEYGRIKNLLIDMFLREEVQKIRLQGLEHVLSFTAVENKILLRSYRILLKKSNTRTPRIELVEIGPRADLVCRRNKFASEDLFNRACRKPNALKAKTKKNISKDTFGTTYGRIHIGAQNIIGIQTRKMKGLKKTLPEKNT</sequence>
<dbReference type="GO" id="GO:0000463">
    <property type="term" value="P:maturation of LSU-rRNA from tricistronic rRNA transcript (SSU-rRNA, 5.8S rRNA, LSU-rRNA)"/>
    <property type="evidence" value="ECO:0007669"/>
    <property type="project" value="TreeGrafter"/>
</dbReference>
<accession>F4WEX1</accession>
<comment type="subcellular location">
    <subcellularLocation>
        <location evidence="1 6">Nucleus</location>
        <location evidence="1 6">Nucleolus</location>
    </subcellularLocation>
</comment>
<dbReference type="OrthoDB" id="407658at2759"/>
<dbReference type="InterPro" id="IPR007109">
    <property type="entry name" value="Brix"/>
</dbReference>
<evidence type="ECO:0000313" key="8">
    <source>
        <dbReference type="EMBL" id="EGI67242.1"/>
    </source>
</evidence>
<evidence type="ECO:0000256" key="3">
    <source>
        <dbReference type="ARBA" id="ARBA00020387"/>
    </source>
</evidence>
<dbReference type="PANTHER" id="PTHR12728">
    <property type="entry name" value="BRIX DOMAIN CONTAINING PROTEIN"/>
    <property type="match status" value="1"/>
</dbReference>
<dbReference type="SUPFAM" id="SSF52954">
    <property type="entry name" value="Class II aaRS ABD-related"/>
    <property type="match status" value="1"/>
</dbReference>
<dbReference type="PROSITE" id="PS50833">
    <property type="entry name" value="BRIX"/>
    <property type="match status" value="1"/>
</dbReference>
<dbReference type="AlphaFoldDB" id="F4WEX1"/>
<dbReference type="STRING" id="103372.F4WEX1"/>
<evidence type="ECO:0000259" key="7">
    <source>
        <dbReference type="PROSITE" id="PS50833"/>
    </source>
</evidence>
<comment type="similarity">
    <text evidence="2 6">Belongs to the RPF2 family.</text>
</comment>
<feature type="domain" description="Brix" evidence="7">
    <location>
        <begin position="135"/>
        <end position="338"/>
    </location>
</feature>
<dbReference type="eggNOG" id="KOG3031">
    <property type="taxonomic scope" value="Eukaryota"/>
</dbReference>
<keyword evidence="9" id="KW-1185">Reference proteome</keyword>
<dbReference type="GO" id="GO:0005730">
    <property type="term" value="C:nucleolus"/>
    <property type="evidence" value="ECO:0007669"/>
    <property type="project" value="UniProtKB-SubCell"/>
</dbReference>
<evidence type="ECO:0000256" key="4">
    <source>
        <dbReference type="ARBA" id="ARBA00023242"/>
    </source>
</evidence>
<dbReference type="EMBL" id="GL888112">
    <property type="protein sequence ID" value="EGI67242.1"/>
    <property type="molecule type" value="Genomic_DNA"/>
</dbReference>
<evidence type="ECO:0000313" key="9">
    <source>
        <dbReference type="Proteomes" id="UP000007755"/>
    </source>
</evidence>
<keyword evidence="4 6" id="KW-0539">Nucleus</keyword>
<organism evidence="9">
    <name type="scientific">Acromyrmex echinatior</name>
    <name type="common">Panamanian leafcutter ant</name>
    <name type="synonym">Acromyrmex octospinosus echinatior</name>
    <dbReference type="NCBI Taxonomy" id="103372"/>
    <lineage>
        <taxon>Eukaryota</taxon>
        <taxon>Metazoa</taxon>
        <taxon>Ecdysozoa</taxon>
        <taxon>Arthropoda</taxon>
        <taxon>Hexapoda</taxon>
        <taxon>Insecta</taxon>
        <taxon>Pterygota</taxon>
        <taxon>Neoptera</taxon>
        <taxon>Endopterygota</taxon>
        <taxon>Hymenoptera</taxon>
        <taxon>Apocrita</taxon>
        <taxon>Aculeata</taxon>
        <taxon>Formicoidea</taxon>
        <taxon>Formicidae</taxon>
        <taxon>Myrmicinae</taxon>
        <taxon>Acromyrmex</taxon>
    </lineage>
</organism>
<dbReference type="FunCoup" id="F4WEX1">
    <property type="interactions" value="1285"/>
</dbReference>
<proteinExistence type="inferred from homology"/>
<dbReference type="SMART" id="SM00879">
    <property type="entry name" value="Brix"/>
    <property type="match status" value="1"/>
</dbReference>
<dbReference type="InParanoid" id="F4WEX1"/>
<gene>
    <name evidence="8" type="ORF">G5I_04175</name>
</gene>
<reference evidence="8" key="1">
    <citation type="submission" date="2011-02" db="EMBL/GenBank/DDBJ databases">
        <title>The genome of the leaf-cutting ant Acromyrmex echinatior suggests key adaptations to social evolution and fungus farming.</title>
        <authorList>
            <person name="Nygaard S."/>
            <person name="Zhang G."/>
        </authorList>
    </citation>
    <scope>NUCLEOTIDE SEQUENCE</scope>
</reference>
<dbReference type="GO" id="GO:0000027">
    <property type="term" value="P:ribosomal large subunit assembly"/>
    <property type="evidence" value="ECO:0007669"/>
    <property type="project" value="InterPro"/>
</dbReference>
<dbReference type="InterPro" id="IPR039770">
    <property type="entry name" value="Rpf2"/>
</dbReference>
<dbReference type="Proteomes" id="UP000007755">
    <property type="component" value="Unassembled WGS sequence"/>
</dbReference>
<dbReference type="PANTHER" id="PTHR12728:SF0">
    <property type="entry name" value="RIBOSOME PRODUCTION FACTOR 2 HOMOLOG"/>
    <property type="match status" value="1"/>
</dbReference>
<evidence type="ECO:0000256" key="6">
    <source>
        <dbReference type="RuleBase" id="RU367086"/>
    </source>
</evidence>
<evidence type="ECO:0000256" key="5">
    <source>
        <dbReference type="ARBA" id="ARBA00030889"/>
    </source>
</evidence>
<dbReference type="Pfam" id="PF04427">
    <property type="entry name" value="Brix"/>
    <property type="match status" value="1"/>
</dbReference>
<name>F4WEX1_ACREC</name>
<protein>
    <recommendedName>
        <fullName evidence="3 6">Ribosome production factor 2 homolog</fullName>
    </recommendedName>
    <alternativeName>
        <fullName evidence="5 6">Ribosome biogenesis protein RPF2 homolog</fullName>
    </alternativeName>
</protein>
<evidence type="ECO:0000256" key="2">
    <source>
        <dbReference type="ARBA" id="ARBA00010782"/>
    </source>
</evidence>